<organism evidence="1 3">
    <name type="scientific">Rhizophagus clarus</name>
    <dbReference type="NCBI Taxonomy" id="94130"/>
    <lineage>
        <taxon>Eukaryota</taxon>
        <taxon>Fungi</taxon>
        <taxon>Fungi incertae sedis</taxon>
        <taxon>Mucoromycota</taxon>
        <taxon>Glomeromycotina</taxon>
        <taxon>Glomeromycetes</taxon>
        <taxon>Glomerales</taxon>
        <taxon>Glomeraceae</taxon>
        <taxon>Rhizophagus</taxon>
    </lineage>
</organism>
<gene>
    <name evidence="2" type="ORF">RCL2_002568600</name>
    <name evidence="1" type="ORF">RclHR1_06210001</name>
</gene>
<evidence type="ECO:0000313" key="1">
    <source>
        <dbReference type="EMBL" id="GBC05416.1"/>
    </source>
</evidence>
<evidence type="ECO:0000313" key="2">
    <source>
        <dbReference type="EMBL" id="GES99171.1"/>
    </source>
</evidence>
<proteinExistence type="predicted"/>
<accession>A0A2Z6RR89</accession>
<dbReference type="Gene3D" id="3.80.10.10">
    <property type="entry name" value="Ribonuclease Inhibitor"/>
    <property type="match status" value="1"/>
</dbReference>
<reference evidence="1 3" key="1">
    <citation type="submission" date="2017-11" db="EMBL/GenBank/DDBJ databases">
        <title>The genome of Rhizophagus clarus HR1 reveals common genetic basis of auxotrophy among arbuscular mycorrhizal fungi.</title>
        <authorList>
            <person name="Kobayashi Y."/>
        </authorList>
    </citation>
    <scope>NUCLEOTIDE SEQUENCE [LARGE SCALE GENOMIC DNA]</scope>
    <source>
        <strain evidence="1 3">HR1</strain>
    </source>
</reference>
<dbReference type="AlphaFoldDB" id="A0A2Z6RR89"/>
<dbReference type="EMBL" id="BLAL01000278">
    <property type="protein sequence ID" value="GES99171.1"/>
    <property type="molecule type" value="Genomic_DNA"/>
</dbReference>
<evidence type="ECO:0008006" key="4">
    <source>
        <dbReference type="Google" id="ProtNLM"/>
    </source>
</evidence>
<comment type="caution">
    <text evidence="1">The sequence shown here is derived from an EMBL/GenBank/DDBJ whole genome shotgun (WGS) entry which is preliminary data.</text>
</comment>
<evidence type="ECO:0000313" key="3">
    <source>
        <dbReference type="Proteomes" id="UP000247702"/>
    </source>
</evidence>
<name>A0A2Z6RR89_9GLOM</name>
<reference evidence="2" key="2">
    <citation type="submission" date="2019-10" db="EMBL/GenBank/DDBJ databases">
        <title>Conservation and host-specific expression of non-tandemly repeated heterogenous ribosome RNA gene in arbuscular mycorrhizal fungi.</title>
        <authorList>
            <person name="Maeda T."/>
            <person name="Kobayashi Y."/>
            <person name="Nakagawa T."/>
            <person name="Ezawa T."/>
            <person name="Yamaguchi K."/>
            <person name="Bino T."/>
            <person name="Nishimoto Y."/>
            <person name="Shigenobu S."/>
            <person name="Kawaguchi M."/>
        </authorList>
    </citation>
    <scope>NUCLEOTIDE SEQUENCE</scope>
    <source>
        <strain evidence="2">HR1</strain>
    </source>
</reference>
<dbReference type="SUPFAM" id="SSF52047">
    <property type="entry name" value="RNI-like"/>
    <property type="match status" value="1"/>
</dbReference>
<dbReference type="OrthoDB" id="2376905at2759"/>
<dbReference type="Proteomes" id="UP000615446">
    <property type="component" value="Unassembled WGS sequence"/>
</dbReference>
<dbReference type="EMBL" id="BEXD01004006">
    <property type="protein sequence ID" value="GBC05416.1"/>
    <property type="molecule type" value="Genomic_DNA"/>
</dbReference>
<sequence length="496" mass="58410">MLGINKDVLFLILEELKDDRKSLFSCLLVNRIWCETTAPILWKTLGRYTLTESAKSLLFDVILSHLSYESRRNLKNQGIDIFTEEYKRPLFNYISFWRYLDLFLLESMIVSKKYIEKSDIPIIRNEVLNLFVNVNTKFIYIDIPEHFYYQLHNISGSEQCFSKLECLHCDDKTNQNILKGLAIICKSIRKLKFYIMQYDNSDNSGIVKLIEAQKNLNEVYFVCFTNKRNESYRRTLEETLIMNANTIKYLRIGWNPTTRILSHLVNLISLDISVSLSIAANWNNLENVSLPFLKILRAQWVPARILTSIIKNTKGHLTEISILYEGDDNKRLIQAIYQNCPNLIYLKLLFNNNNILELEKVLTKCQYLSGLVIFTDELSEPDWDDLFEILAKSSPIGLFRFKFSSIWSLKLLESLKSLFDNWEGRHPMLLQTIPIEKYYTNIEQESQLQLQKKIEDLIKKYKMKGIIKKYDTDLNEAIFEEFEWIQKKSVAYLMGN</sequence>
<protein>
    <recommendedName>
        <fullName evidence="4">F-box domain-containing protein</fullName>
    </recommendedName>
</protein>
<dbReference type="InterPro" id="IPR032675">
    <property type="entry name" value="LRR_dom_sf"/>
</dbReference>
<dbReference type="Proteomes" id="UP000247702">
    <property type="component" value="Unassembled WGS sequence"/>
</dbReference>
<keyword evidence="3" id="KW-1185">Reference proteome</keyword>